<dbReference type="Proteomes" id="UP000603369">
    <property type="component" value="Unassembled WGS sequence"/>
</dbReference>
<accession>A0A8I1I003</accession>
<dbReference type="Pfam" id="PF20935">
    <property type="entry name" value="DUF6847"/>
    <property type="match status" value="1"/>
</dbReference>
<protein>
    <submittedName>
        <fullName evidence="2">DIP1984 family protein</fullName>
    </submittedName>
</protein>
<dbReference type="InterPro" id="IPR047741">
    <property type="entry name" value="DIP1984-like"/>
</dbReference>
<dbReference type="Gene3D" id="6.10.320.10">
    <property type="match status" value="1"/>
</dbReference>
<evidence type="ECO:0000313" key="3">
    <source>
        <dbReference type="Proteomes" id="UP000603369"/>
    </source>
</evidence>
<keyword evidence="3" id="KW-1185">Reference proteome</keyword>
<proteinExistence type="predicted"/>
<organism evidence="2 3">
    <name type="scientific">Corynebacterium tuberculostearicum</name>
    <dbReference type="NCBI Taxonomy" id="38304"/>
    <lineage>
        <taxon>Bacteria</taxon>
        <taxon>Bacillati</taxon>
        <taxon>Actinomycetota</taxon>
        <taxon>Actinomycetes</taxon>
        <taxon>Mycobacteriales</taxon>
        <taxon>Corynebacteriaceae</taxon>
        <taxon>Corynebacterium</taxon>
    </lineage>
</organism>
<evidence type="ECO:0000256" key="1">
    <source>
        <dbReference type="SAM" id="Coils"/>
    </source>
</evidence>
<dbReference type="EMBL" id="JAEHFL010000018">
    <property type="protein sequence ID" value="MBK3428982.1"/>
    <property type="molecule type" value="Genomic_DNA"/>
</dbReference>
<gene>
    <name evidence="2" type="ORF">JDP02_10755</name>
</gene>
<sequence length="153" mass="17615">MLLAEALAERAQAQERLNSLHERLLTVARVQEGDTPDEDPQELLRELDGVAGRIDELVQAINATNIATAFDEKMNLMEALALRDGLLRKRRIYHDLAQRAGTRSDRYSRNEIKFVSTIPVADMRKRVDDLSKQYRELDTRIQQLNWNTELKNG</sequence>
<comment type="caution">
    <text evidence="2">The sequence shown here is derived from an EMBL/GenBank/DDBJ whole genome shotgun (WGS) entry which is preliminary data.</text>
</comment>
<reference evidence="2 3" key="1">
    <citation type="submission" date="2020-12" db="EMBL/GenBank/DDBJ databases">
        <title>Draft genome sequence of the commensal strain Corynebacterium tuberculostearicum MFP09/CIP 102622 isolated from human skin.</title>
        <authorList>
            <person name="Boukerb A.M."/>
            <person name="Janvier X."/>
            <person name="Feuilloley M.G.J."/>
            <person name="Groboillot A."/>
        </authorList>
    </citation>
    <scope>NUCLEOTIDE SEQUENCE [LARGE SCALE GENOMIC DNA]</scope>
    <source>
        <strain evidence="2 3">CIP 102622</strain>
    </source>
</reference>
<feature type="coiled-coil region" evidence="1">
    <location>
        <begin position="120"/>
        <end position="147"/>
    </location>
</feature>
<dbReference type="RefSeq" id="WP_200436260.1">
    <property type="nucleotide sequence ID" value="NZ_JAEHFL010000018.1"/>
</dbReference>
<dbReference type="CDD" id="cd12208">
    <property type="entry name" value="DIP1984-like"/>
    <property type="match status" value="1"/>
</dbReference>
<name>A0A8I1I003_9CORY</name>
<keyword evidence="1" id="KW-0175">Coiled coil</keyword>
<dbReference type="NCBIfam" id="NF038048">
    <property type="entry name" value="DIP1984_fam"/>
    <property type="match status" value="1"/>
</dbReference>
<dbReference type="AlphaFoldDB" id="A0A8I1I003"/>
<evidence type="ECO:0000313" key="2">
    <source>
        <dbReference type="EMBL" id="MBK3428982.1"/>
    </source>
</evidence>